<protein>
    <recommendedName>
        <fullName evidence="4">Chitinase</fullName>
    </recommendedName>
</protein>
<evidence type="ECO:0000313" key="3">
    <source>
        <dbReference type="Proteomes" id="UP000269721"/>
    </source>
</evidence>
<gene>
    <name evidence="2" type="ORF">BDK51DRAFT_42961</name>
</gene>
<evidence type="ECO:0008006" key="4">
    <source>
        <dbReference type="Google" id="ProtNLM"/>
    </source>
</evidence>
<dbReference type="InterPro" id="IPR052750">
    <property type="entry name" value="GH18_Chitinase"/>
</dbReference>
<sequence length="429" mass="45542">MQIVADEEEREGSCMAILIGDKDYEPRQPERASPSIASWKGPERRSFGGTGVYPSSGRSLNKNKNGELGSRRRANTASLYANSSQRVIRRHDRSVLNLTCPTVEVDERNRSHQNQNNAIIMVRSMKTSLATVAACAALLIAGINAKPGVRYGGEFGRGGTVAGGVASEGTPFSIRHHIASLTRISLTNLVHDPKMVQRMLDALAASRAQVANATVETQSIVAPQVANTSEPLIAAPAAAVAATNWACQVFAPYVDVLLWPTLSAATVAASSGAKHYTLAFITGDTNNQPSWGGAVPITSPADTVGAWYADYLKSLRAIGGDVIISFGGANGPELSTVISDVKTLTAAYQLVIDTYQISWIDFDIEGIAVTDTAATAVRHAALAQLQFANPRLLVSYTLPILPTGLTDDGVAIVRDAFNRGVKVHGMCKK</sequence>
<dbReference type="SUPFAM" id="SSF51445">
    <property type="entry name" value="(Trans)glycosidases"/>
    <property type="match status" value="1"/>
</dbReference>
<evidence type="ECO:0000256" key="1">
    <source>
        <dbReference type="SAM" id="MobiDB-lite"/>
    </source>
</evidence>
<dbReference type="OrthoDB" id="3012298at2759"/>
<proteinExistence type="predicted"/>
<name>A0A4P9WB83_9FUNG</name>
<dbReference type="PANTHER" id="PTHR42976">
    <property type="entry name" value="BIFUNCTIONAL CHITINASE/LYSOZYME-RELATED"/>
    <property type="match status" value="1"/>
</dbReference>
<dbReference type="PANTHER" id="PTHR42976:SF1">
    <property type="entry name" value="GH18 DOMAIN-CONTAINING PROTEIN-RELATED"/>
    <property type="match status" value="1"/>
</dbReference>
<dbReference type="AlphaFoldDB" id="A0A4P9WB83"/>
<dbReference type="Proteomes" id="UP000269721">
    <property type="component" value="Unassembled WGS sequence"/>
</dbReference>
<reference evidence="3" key="1">
    <citation type="journal article" date="2018" name="Nat. Microbiol.">
        <title>Leveraging single-cell genomics to expand the fungal tree of life.</title>
        <authorList>
            <person name="Ahrendt S.R."/>
            <person name="Quandt C.A."/>
            <person name="Ciobanu D."/>
            <person name="Clum A."/>
            <person name="Salamov A."/>
            <person name="Andreopoulos B."/>
            <person name="Cheng J.F."/>
            <person name="Woyke T."/>
            <person name="Pelin A."/>
            <person name="Henrissat B."/>
            <person name="Reynolds N.K."/>
            <person name="Benny G.L."/>
            <person name="Smith M.E."/>
            <person name="James T.Y."/>
            <person name="Grigoriev I.V."/>
        </authorList>
    </citation>
    <scope>NUCLEOTIDE SEQUENCE [LARGE SCALE GENOMIC DNA]</scope>
</reference>
<dbReference type="EMBL" id="KZ995837">
    <property type="protein sequence ID" value="RKO89881.1"/>
    <property type="molecule type" value="Genomic_DNA"/>
</dbReference>
<dbReference type="InterPro" id="IPR017853">
    <property type="entry name" value="GH"/>
</dbReference>
<dbReference type="Gene3D" id="3.20.20.80">
    <property type="entry name" value="Glycosidases"/>
    <property type="match status" value="1"/>
</dbReference>
<organism evidence="2 3">
    <name type="scientific">Blyttiomyces helicus</name>
    <dbReference type="NCBI Taxonomy" id="388810"/>
    <lineage>
        <taxon>Eukaryota</taxon>
        <taxon>Fungi</taxon>
        <taxon>Fungi incertae sedis</taxon>
        <taxon>Chytridiomycota</taxon>
        <taxon>Chytridiomycota incertae sedis</taxon>
        <taxon>Chytridiomycetes</taxon>
        <taxon>Chytridiomycetes incertae sedis</taxon>
        <taxon>Blyttiomyces</taxon>
    </lineage>
</organism>
<feature type="compositionally biased region" description="Basic and acidic residues" evidence="1">
    <location>
        <begin position="20"/>
        <end position="30"/>
    </location>
</feature>
<evidence type="ECO:0000313" key="2">
    <source>
        <dbReference type="EMBL" id="RKO89881.1"/>
    </source>
</evidence>
<feature type="region of interest" description="Disordered" evidence="1">
    <location>
        <begin position="20"/>
        <end position="75"/>
    </location>
</feature>
<accession>A0A4P9WB83</accession>
<keyword evidence="3" id="KW-1185">Reference proteome</keyword>